<evidence type="ECO:0000256" key="1">
    <source>
        <dbReference type="SAM" id="MobiDB-lite"/>
    </source>
</evidence>
<protein>
    <recommendedName>
        <fullName evidence="2">Linalool dehydratase/isomerase domain-containing protein</fullName>
    </recommendedName>
</protein>
<reference evidence="3 4" key="1">
    <citation type="submission" date="2019-03" db="EMBL/GenBank/DDBJ databases">
        <title>Genomic Encyclopedia of Type Strains, Phase IV (KMG-IV): sequencing the most valuable type-strain genomes for metagenomic binning, comparative biology and taxonomic classification.</title>
        <authorList>
            <person name="Goeker M."/>
        </authorList>
    </citation>
    <scope>NUCLEOTIDE SEQUENCE [LARGE SCALE GENOMIC DNA]</scope>
    <source>
        <strain evidence="3 4">DSM 45775</strain>
    </source>
</reference>
<feature type="region of interest" description="Disordered" evidence="1">
    <location>
        <begin position="1"/>
        <end position="31"/>
    </location>
</feature>
<dbReference type="InterPro" id="IPR041411">
    <property type="entry name" value="Ldi"/>
</dbReference>
<proteinExistence type="predicted"/>
<dbReference type="Proteomes" id="UP000295705">
    <property type="component" value="Unassembled WGS sequence"/>
</dbReference>
<organism evidence="3 4">
    <name type="scientific">Actinomycetospora succinea</name>
    <dbReference type="NCBI Taxonomy" id="663603"/>
    <lineage>
        <taxon>Bacteria</taxon>
        <taxon>Bacillati</taxon>
        <taxon>Actinomycetota</taxon>
        <taxon>Actinomycetes</taxon>
        <taxon>Pseudonocardiales</taxon>
        <taxon>Pseudonocardiaceae</taxon>
        <taxon>Actinomycetospora</taxon>
    </lineage>
</organism>
<sequence length="520" mass="58041">MLGPAPVPAPPHAGSRNAVTGHDGPPTVGQMSGAVLDREQLGHLRHWDNLSRQWPNDWSLMQGKGTSQDDFGGYRFQLAYMVYGLALTHRHRLPAAPGLFRPTMQRLIEKLLLPEVWLYWRDVSRGGAVFNAHLVDQLHEEWDPVVRDNIMYSAYVQSCALLHDHLFAEDRYAAPGALTFRHWSFFWGGGEKRFSYDRDSLTEHLYWQMVENGYLGVACEPNCVFQICNQPAILGFRLHDLIHGGSRADEVIAGYEKAWADFGRLDENGHYAMMVLEDSRAVRPNEAPSPWVDAWCGALMTMWNRDFVHRHYPCQVAAFLVPGDVSGDDGTLSVRSAPTREVMGQTLVTDTCDTGWVSAWASEMGDRDTLDRLLAHVDRRMNPTWRDGGLYYPRNDTPTDAHGRRTDIEPMTGNVLLGYARLNVPDGLWGLYQRPWGPEHHTEPALVEVDRDVEVSRAEVVDGVLHARLRRETAVPGEGRVVLGRLPEGARVRLDGVEVAAPGGVVDVPGGPAVDLVAAP</sequence>
<feature type="domain" description="Linalool dehydratase/isomerase" evidence="2">
    <location>
        <begin position="75"/>
        <end position="397"/>
    </location>
</feature>
<evidence type="ECO:0000313" key="3">
    <source>
        <dbReference type="EMBL" id="TDQ62385.1"/>
    </source>
</evidence>
<name>A0A4R6VKF0_9PSEU</name>
<feature type="compositionally biased region" description="Pro residues" evidence="1">
    <location>
        <begin position="1"/>
        <end position="11"/>
    </location>
</feature>
<keyword evidence="4" id="KW-1185">Reference proteome</keyword>
<evidence type="ECO:0000259" key="2">
    <source>
        <dbReference type="Pfam" id="PF18566"/>
    </source>
</evidence>
<dbReference type="Pfam" id="PF18566">
    <property type="entry name" value="Ldi"/>
    <property type="match status" value="1"/>
</dbReference>
<comment type="caution">
    <text evidence="3">The sequence shown here is derived from an EMBL/GenBank/DDBJ whole genome shotgun (WGS) entry which is preliminary data.</text>
</comment>
<dbReference type="AlphaFoldDB" id="A0A4R6VKF0"/>
<gene>
    <name evidence="3" type="ORF">EV188_10239</name>
</gene>
<accession>A0A4R6VKF0</accession>
<evidence type="ECO:0000313" key="4">
    <source>
        <dbReference type="Proteomes" id="UP000295705"/>
    </source>
</evidence>
<dbReference type="EMBL" id="SNYO01000002">
    <property type="protein sequence ID" value="TDQ62385.1"/>
    <property type="molecule type" value="Genomic_DNA"/>
</dbReference>